<comment type="caution">
    <text evidence="1">The sequence shown here is derived from an EMBL/GenBank/DDBJ whole genome shotgun (WGS) entry which is preliminary data.</text>
</comment>
<evidence type="ECO:0000313" key="1">
    <source>
        <dbReference type="EMBL" id="KAB7888473.1"/>
    </source>
</evidence>
<dbReference type="RefSeq" id="WP_152191700.1">
    <property type="nucleotide sequence ID" value="NZ_WFKI01000062.1"/>
</dbReference>
<organism evidence="1 2">
    <name type="scientific">Poseidonibacter ostreae</name>
    <dbReference type="NCBI Taxonomy" id="2654171"/>
    <lineage>
        <taxon>Bacteria</taxon>
        <taxon>Pseudomonadati</taxon>
        <taxon>Campylobacterota</taxon>
        <taxon>Epsilonproteobacteria</taxon>
        <taxon>Campylobacterales</taxon>
        <taxon>Arcobacteraceae</taxon>
        <taxon>Poseidonibacter</taxon>
    </lineage>
</organism>
<evidence type="ECO:0000313" key="2">
    <source>
        <dbReference type="Proteomes" id="UP000461010"/>
    </source>
</evidence>
<protein>
    <submittedName>
        <fullName evidence="1">DUF937 domain-containing protein</fullName>
    </submittedName>
</protein>
<feature type="non-terminal residue" evidence="1">
    <location>
        <position position="1"/>
    </location>
</feature>
<keyword evidence="2" id="KW-1185">Reference proteome</keyword>
<gene>
    <name evidence="1" type="ORF">GBG18_12995</name>
</gene>
<proteinExistence type="predicted"/>
<dbReference type="Proteomes" id="UP000461010">
    <property type="component" value="Unassembled WGS sequence"/>
</dbReference>
<accession>A0ABQ6VIA0</accession>
<dbReference type="EMBL" id="WFKJ01000049">
    <property type="protein sequence ID" value="KAB7888473.1"/>
    <property type="molecule type" value="Genomic_DNA"/>
</dbReference>
<dbReference type="InterPro" id="IPR009282">
    <property type="entry name" value="DUF937"/>
</dbReference>
<sequence>KMNILETILKNGLDENILGAISAKTGIDTSSIQDIVSQVAPKLVDGAKQNLASTNDSGNLINMISNTDLDSLKNNPDAIDNSDNSNMLGELFSSLDTNESDVANELSAKSGVDATSISSLLPMLAPLVMGALNQKTNLGATDTSNTNDITSMLTNFIDQDNDGSVVDDLMGMAKKFF</sequence>
<reference evidence="1 2" key="1">
    <citation type="submission" date="2019-10" db="EMBL/GenBank/DDBJ databases">
        <title>Poseidonibacter ostreae sp. nov., isolated from the gut of the Ostrea denselamellosa.</title>
        <authorList>
            <person name="Choi A."/>
        </authorList>
    </citation>
    <scope>NUCLEOTIDE SEQUENCE [LARGE SCALE GENOMIC DNA]</scope>
    <source>
        <strain evidence="1 2">SJOD-M-5</strain>
    </source>
</reference>
<dbReference type="Pfam" id="PF06078">
    <property type="entry name" value="DUF937"/>
    <property type="match status" value="1"/>
</dbReference>
<name>A0ABQ6VIA0_9BACT</name>